<feature type="transmembrane region" description="Helical" evidence="1">
    <location>
        <begin position="12"/>
        <end position="37"/>
    </location>
</feature>
<dbReference type="Gene3D" id="3.30.700.10">
    <property type="entry name" value="Glycoprotein, Type 4 Pilin"/>
    <property type="match status" value="1"/>
</dbReference>
<evidence type="ECO:0000256" key="1">
    <source>
        <dbReference type="SAM" id="Phobius"/>
    </source>
</evidence>
<accession>A0A1F5JM01</accession>
<dbReference type="PROSITE" id="PS00409">
    <property type="entry name" value="PROKAR_NTER_METHYL"/>
    <property type="match status" value="1"/>
</dbReference>
<evidence type="ECO:0000313" key="2">
    <source>
        <dbReference type="EMBL" id="OGE29568.1"/>
    </source>
</evidence>
<gene>
    <name evidence="2" type="ORF">A2867_00200</name>
</gene>
<organism evidence="2 3">
    <name type="scientific">Candidatus Daviesbacteria bacterium RIFCSPHIGHO2_01_FULL_40_11</name>
    <dbReference type="NCBI Taxonomy" id="1797762"/>
    <lineage>
        <taxon>Bacteria</taxon>
        <taxon>Candidatus Daviesiibacteriota</taxon>
    </lineage>
</organism>
<dbReference type="SUPFAM" id="SSF54523">
    <property type="entry name" value="Pili subunits"/>
    <property type="match status" value="1"/>
</dbReference>
<dbReference type="Proteomes" id="UP000177555">
    <property type="component" value="Unassembled WGS sequence"/>
</dbReference>
<comment type="caution">
    <text evidence="2">The sequence shown here is derived from an EMBL/GenBank/DDBJ whole genome shotgun (WGS) entry which is preliminary data.</text>
</comment>
<evidence type="ECO:0008006" key="4">
    <source>
        <dbReference type="Google" id="ProtNLM"/>
    </source>
</evidence>
<dbReference type="EMBL" id="MFCP01000004">
    <property type="protein sequence ID" value="OGE29568.1"/>
    <property type="molecule type" value="Genomic_DNA"/>
</dbReference>
<keyword evidence="1" id="KW-0472">Membrane</keyword>
<dbReference type="InterPro" id="IPR045584">
    <property type="entry name" value="Pilin-like"/>
</dbReference>
<dbReference type="AlphaFoldDB" id="A0A1F5JM01"/>
<evidence type="ECO:0000313" key="3">
    <source>
        <dbReference type="Proteomes" id="UP000177555"/>
    </source>
</evidence>
<proteinExistence type="predicted"/>
<protein>
    <recommendedName>
        <fullName evidence="4">General secretion pathway GspH domain-containing protein</fullName>
    </recommendedName>
</protein>
<dbReference type="NCBIfam" id="TIGR02532">
    <property type="entry name" value="IV_pilin_GFxxxE"/>
    <property type="match status" value="1"/>
</dbReference>
<sequence length="173" mass="18424">MYNGNKMLKSAHGFTLVELLVVMAVMAIVGVFTLANYKSFGEDQNFKNAALDVQSFLRLAQSNSTSGLKCQSQDTLGWIVVFTNATELDLECQNSSGITSSLKKLSLPADISISGITTGISNCPFGTTVTFAPLYGTMVSSCGSSSIIITLLNSKTSNTKQVIVEQGGRIYAQ</sequence>
<name>A0A1F5JM01_9BACT</name>
<keyword evidence="1" id="KW-0812">Transmembrane</keyword>
<reference evidence="2 3" key="1">
    <citation type="journal article" date="2016" name="Nat. Commun.">
        <title>Thousands of microbial genomes shed light on interconnected biogeochemical processes in an aquifer system.</title>
        <authorList>
            <person name="Anantharaman K."/>
            <person name="Brown C.T."/>
            <person name="Hug L.A."/>
            <person name="Sharon I."/>
            <person name="Castelle C.J."/>
            <person name="Probst A.J."/>
            <person name="Thomas B.C."/>
            <person name="Singh A."/>
            <person name="Wilkins M.J."/>
            <person name="Karaoz U."/>
            <person name="Brodie E.L."/>
            <person name="Williams K.H."/>
            <person name="Hubbard S.S."/>
            <person name="Banfield J.F."/>
        </authorList>
    </citation>
    <scope>NUCLEOTIDE SEQUENCE [LARGE SCALE GENOMIC DNA]</scope>
</reference>
<dbReference type="InterPro" id="IPR012902">
    <property type="entry name" value="N_methyl_site"/>
</dbReference>
<dbReference type="Pfam" id="PF07963">
    <property type="entry name" value="N_methyl"/>
    <property type="match status" value="1"/>
</dbReference>
<keyword evidence="1" id="KW-1133">Transmembrane helix</keyword>